<name>A0ABP4C8W8_9ACTN</name>
<sequence length="124" mass="14045">MDAVSGRRVRVTSPRTGAERRRPSPGTREIDEQTRLGEVYMSALVRSQLRLSLFVCTLLALLVGGLPLLLLLVPPLREARLLGLPVPWLLLAVAVYPVFAGLGWWYVRQAEHNEKDFEELVERR</sequence>
<evidence type="ECO:0000256" key="2">
    <source>
        <dbReference type="SAM" id="Phobius"/>
    </source>
</evidence>
<feature type="compositionally biased region" description="Basic and acidic residues" evidence="1">
    <location>
        <begin position="17"/>
        <end position="29"/>
    </location>
</feature>
<comment type="caution">
    <text evidence="3">The sequence shown here is derived from an EMBL/GenBank/DDBJ whole genome shotgun (WGS) entry which is preliminary data.</text>
</comment>
<feature type="region of interest" description="Disordered" evidence="1">
    <location>
        <begin position="1"/>
        <end position="29"/>
    </location>
</feature>
<evidence type="ECO:0000313" key="4">
    <source>
        <dbReference type="Proteomes" id="UP001500665"/>
    </source>
</evidence>
<dbReference type="RefSeq" id="WP_344243571.1">
    <property type="nucleotide sequence ID" value="NZ_BAAAHH010000024.1"/>
</dbReference>
<keyword evidence="4" id="KW-1185">Reference proteome</keyword>
<proteinExistence type="predicted"/>
<feature type="transmembrane region" description="Helical" evidence="2">
    <location>
        <begin position="51"/>
        <end position="73"/>
    </location>
</feature>
<protein>
    <recommendedName>
        <fullName evidence="5">Solute:sodium symporter small subunit</fullName>
    </recommendedName>
</protein>
<accession>A0ABP4C8W8</accession>
<dbReference type="EMBL" id="BAAAHH010000024">
    <property type="protein sequence ID" value="GAA0960593.1"/>
    <property type="molecule type" value="Genomic_DNA"/>
</dbReference>
<keyword evidence="2" id="KW-1133">Transmembrane helix</keyword>
<reference evidence="4" key="1">
    <citation type="journal article" date="2019" name="Int. J. Syst. Evol. Microbiol.">
        <title>The Global Catalogue of Microorganisms (GCM) 10K type strain sequencing project: providing services to taxonomists for standard genome sequencing and annotation.</title>
        <authorList>
            <consortium name="The Broad Institute Genomics Platform"/>
            <consortium name="The Broad Institute Genome Sequencing Center for Infectious Disease"/>
            <person name="Wu L."/>
            <person name="Ma J."/>
        </authorList>
    </citation>
    <scope>NUCLEOTIDE SEQUENCE [LARGE SCALE GENOMIC DNA]</scope>
    <source>
        <strain evidence="4">JCM 10696</strain>
    </source>
</reference>
<dbReference type="Proteomes" id="UP001500665">
    <property type="component" value="Unassembled WGS sequence"/>
</dbReference>
<keyword evidence="2" id="KW-0472">Membrane</keyword>
<feature type="transmembrane region" description="Helical" evidence="2">
    <location>
        <begin position="85"/>
        <end position="107"/>
    </location>
</feature>
<evidence type="ECO:0008006" key="5">
    <source>
        <dbReference type="Google" id="ProtNLM"/>
    </source>
</evidence>
<gene>
    <name evidence="3" type="ORF">GCM10009550_51940</name>
</gene>
<evidence type="ECO:0000313" key="3">
    <source>
        <dbReference type="EMBL" id="GAA0960593.1"/>
    </source>
</evidence>
<organism evidence="3 4">
    <name type="scientific">Actinocorallia libanotica</name>
    <dbReference type="NCBI Taxonomy" id="46162"/>
    <lineage>
        <taxon>Bacteria</taxon>
        <taxon>Bacillati</taxon>
        <taxon>Actinomycetota</taxon>
        <taxon>Actinomycetes</taxon>
        <taxon>Streptosporangiales</taxon>
        <taxon>Thermomonosporaceae</taxon>
        <taxon>Actinocorallia</taxon>
    </lineage>
</organism>
<keyword evidence="2" id="KW-0812">Transmembrane</keyword>
<evidence type="ECO:0000256" key="1">
    <source>
        <dbReference type="SAM" id="MobiDB-lite"/>
    </source>
</evidence>